<dbReference type="Proteomes" id="UP001062846">
    <property type="component" value="Chromosome 3"/>
</dbReference>
<protein>
    <submittedName>
        <fullName evidence="1">Uncharacterized protein</fullName>
    </submittedName>
</protein>
<organism evidence="1 2">
    <name type="scientific">Rhododendron molle</name>
    <name type="common">Chinese azalea</name>
    <name type="synonym">Azalea mollis</name>
    <dbReference type="NCBI Taxonomy" id="49168"/>
    <lineage>
        <taxon>Eukaryota</taxon>
        <taxon>Viridiplantae</taxon>
        <taxon>Streptophyta</taxon>
        <taxon>Embryophyta</taxon>
        <taxon>Tracheophyta</taxon>
        <taxon>Spermatophyta</taxon>
        <taxon>Magnoliopsida</taxon>
        <taxon>eudicotyledons</taxon>
        <taxon>Gunneridae</taxon>
        <taxon>Pentapetalae</taxon>
        <taxon>asterids</taxon>
        <taxon>Ericales</taxon>
        <taxon>Ericaceae</taxon>
        <taxon>Ericoideae</taxon>
        <taxon>Rhodoreae</taxon>
        <taxon>Rhododendron</taxon>
    </lineage>
</organism>
<keyword evidence="2" id="KW-1185">Reference proteome</keyword>
<accession>A0ACC0P994</accession>
<name>A0ACC0P994_RHOML</name>
<evidence type="ECO:0000313" key="2">
    <source>
        <dbReference type="Proteomes" id="UP001062846"/>
    </source>
</evidence>
<comment type="caution">
    <text evidence="1">The sequence shown here is derived from an EMBL/GenBank/DDBJ whole genome shotgun (WGS) entry which is preliminary data.</text>
</comment>
<gene>
    <name evidence="1" type="ORF">RHMOL_Rhmol03G0021400</name>
</gene>
<evidence type="ECO:0000313" key="1">
    <source>
        <dbReference type="EMBL" id="KAI8562263.1"/>
    </source>
</evidence>
<sequence length="429" mass="48325">MWMGQGFISWPLLLGDISYENEEDESNKIFDELVERGFIEPIYQNCSLVPDSCRMSRHVRYSLYKHAKADAFTLNDTPDLDLGFVPGGVYGNSGLIEVIYSNACLINVGDAIIDSGPEIFKNKERVRSVYLGRWQSSATHHIELADIKILHELKKLYILRLWDFDDLEKIEGLQKLTISWGGCSLHGESRGQRQEEASMELLKRGPQTFPLGLQKLDLQCFPIEGLIDWLRPAEIQGLKKLYIRGGELCDSIASTSSEPPPLSPRETPTIDDSTKTKSNFSIRSYLVANFKAKVCVSKPKPVENSHRHHNAASRSETTKRNDHHGEDLPTSSEVIPNDLLLFDSALKSYKDHMTVQINLARKKFKELQQNSGSSERDFEELRKAIAKLKLQIPTPVNILSTTNKDDHHGGAALSPSSKLMHNDLLLVDS</sequence>
<reference evidence="1" key="1">
    <citation type="submission" date="2022-02" db="EMBL/GenBank/DDBJ databases">
        <title>Plant Genome Project.</title>
        <authorList>
            <person name="Zhang R.-G."/>
        </authorList>
    </citation>
    <scope>NUCLEOTIDE SEQUENCE</scope>
    <source>
        <strain evidence="1">AT1</strain>
    </source>
</reference>
<dbReference type="EMBL" id="CM046390">
    <property type="protein sequence ID" value="KAI8562263.1"/>
    <property type="molecule type" value="Genomic_DNA"/>
</dbReference>
<proteinExistence type="predicted"/>